<organism evidence="2">
    <name type="scientific">mine drainage metagenome</name>
    <dbReference type="NCBI Taxonomy" id="410659"/>
    <lineage>
        <taxon>unclassified sequences</taxon>
        <taxon>metagenomes</taxon>
        <taxon>ecological metagenomes</taxon>
    </lineage>
</organism>
<comment type="caution">
    <text evidence="2">The sequence shown here is derived from an EMBL/GenBank/DDBJ whole genome shotgun (WGS) entry which is preliminary data.</text>
</comment>
<dbReference type="EMBL" id="MLJW01003678">
    <property type="protein sequence ID" value="OIQ71548.1"/>
    <property type="molecule type" value="Genomic_DNA"/>
</dbReference>
<feature type="compositionally biased region" description="Basic and acidic residues" evidence="1">
    <location>
        <begin position="1"/>
        <end position="11"/>
    </location>
</feature>
<proteinExistence type="predicted"/>
<sequence length="99" mass="11250">MNRYRDVERLTNHRVAPQVTQNKGTRRQHGAQQDRRQSDPSAPSSALQNSFHVVLLKVNQYSGKKPAQPFQTGKPQHTRNQALFWVILCANSENLPGNC</sequence>
<protein>
    <submittedName>
        <fullName evidence="2">Uncharacterized protein</fullName>
    </submittedName>
</protein>
<dbReference type="AlphaFoldDB" id="A0A1J5PVG5"/>
<feature type="compositionally biased region" description="Polar residues" evidence="1">
    <location>
        <begin position="39"/>
        <end position="48"/>
    </location>
</feature>
<evidence type="ECO:0000256" key="1">
    <source>
        <dbReference type="SAM" id="MobiDB-lite"/>
    </source>
</evidence>
<gene>
    <name evidence="2" type="ORF">GALL_468320</name>
</gene>
<feature type="region of interest" description="Disordered" evidence="1">
    <location>
        <begin position="1"/>
        <end position="48"/>
    </location>
</feature>
<reference evidence="2" key="1">
    <citation type="submission" date="2016-10" db="EMBL/GenBank/DDBJ databases">
        <title>Sequence of Gallionella enrichment culture.</title>
        <authorList>
            <person name="Poehlein A."/>
            <person name="Muehling M."/>
            <person name="Daniel R."/>
        </authorList>
    </citation>
    <scope>NUCLEOTIDE SEQUENCE</scope>
</reference>
<accession>A0A1J5PVG5</accession>
<name>A0A1J5PVG5_9ZZZZ</name>
<evidence type="ECO:0000313" key="2">
    <source>
        <dbReference type="EMBL" id="OIQ71548.1"/>
    </source>
</evidence>